<dbReference type="RefSeq" id="WP_218284499.1">
    <property type="nucleotide sequence ID" value="NZ_CP076448.1"/>
</dbReference>
<keyword evidence="3" id="KW-1185">Reference proteome</keyword>
<feature type="compositionally biased region" description="Pro residues" evidence="1">
    <location>
        <begin position="8"/>
        <end position="22"/>
    </location>
</feature>
<accession>A0A975TZW6</accession>
<sequence>MGGLFSAPKPPPPPEPPPVAPPPKEDPEEAARAARLKALERRRRGLAGTVVTSYRGVLVEKLPAVERKSLLGE</sequence>
<dbReference type="KEGG" id="elio:KO353_09890"/>
<feature type="compositionally biased region" description="Basic and acidic residues" evidence="1">
    <location>
        <begin position="23"/>
        <end position="32"/>
    </location>
</feature>
<evidence type="ECO:0000313" key="3">
    <source>
        <dbReference type="Proteomes" id="UP000694001"/>
    </source>
</evidence>
<name>A0A975TZW6_9PROT</name>
<dbReference type="Proteomes" id="UP000694001">
    <property type="component" value="Chromosome"/>
</dbReference>
<dbReference type="AlphaFoldDB" id="A0A975TZW6"/>
<protein>
    <submittedName>
        <fullName evidence="2">Uncharacterized protein</fullName>
    </submittedName>
</protein>
<evidence type="ECO:0000313" key="2">
    <source>
        <dbReference type="EMBL" id="QXM23625.1"/>
    </source>
</evidence>
<organism evidence="2 3">
    <name type="scientific">Elioraea tepida</name>
    <dbReference type="NCBI Taxonomy" id="2843330"/>
    <lineage>
        <taxon>Bacteria</taxon>
        <taxon>Pseudomonadati</taxon>
        <taxon>Pseudomonadota</taxon>
        <taxon>Alphaproteobacteria</taxon>
        <taxon>Acetobacterales</taxon>
        <taxon>Elioraeaceae</taxon>
        <taxon>Elioraea</taxon>
    </lineage>
</organism>
<gene>
    <name evidence="2" type="ORF">KO353_09890</name>
</gene>
<evidence type="ECO:0000256" key="1">
    <source>
        <dbReference type="SAM" id="MobiDB-lite"/>
    </source>
</evidence>
<feature type="region of interest" description="Disordered" evidence="1">
    <location>
        <begin position="1"/>
        <end position="32"/>
    </location>
</feature>
<dbReference type="EMBL" id="CP076448">
    <property type="protein sequence ID" value="QXM23625.1"/>
    <property type="molecule type" value="Genomic_DNA"/>
</dbReference>
<proteinExistence type="predicted"/>
<reference evidence="2" key="1">
    <citation type="submission" date="2021-06" db="EMBL/GenBank/DDBJ databases">
        <title>Elioraea tepida, sp. nov., a moderately thermophilic aerobic anoxygenic phototrophic bacterium isolated from an alkaline siliceous hot spring mat community in Yellowstone National Park, WY, USA.</title>
        <authorList>
            <person name="Saini M.K."/>
            <person name="Yoshida S."/>
            <person name="Sebastian A."/>
            <person name="Hirose S."/>
            <person name="Hara E."/>
            <person name="Tamaki H."/>
            <person name="Soulier N.T."/>
            <person name="Albert I."/>
            <person name="Hanada S."/>
            <person name="Bryant D.A."/>
            <person name="Tank M."/>
        </authorList>
    </citation>
    <scope>NUCLEOTIDE SEQUENCE</scope>
    <source>
        <strain evidence="2">MS-P2</strain>
    </source>
</reference>